<keyword evidence="1" id="KW-0677">Repeat</keyword>
<evidence type="ECO:0000256" key="2">
    <source>
        <dbReference type="ARBA" id="ARBA00023043"/>
    </source>
</evidence>
<dbReference type="Pfam" id="PF13857">
    <property type="entry name" value="Ank_5"/>
    <property type="match status" value="1"/>
</dbReference>
<dbReference type="SUPFAM" id="SSF48403">
    <property type="entry name" value="Ankyrin repeat"/>
    <property type="match status" value="1"/>
</dbReference>
<accession>A0AAV7J053</accession>
<dbReference type="SMART" id="SM00248">
    <property type="entry name" value="ANK"/>
    <property type="match status" value="3"/>
</dbReference>
<dbReference type="PROSITE" id="PS50297">
    <property type="entry name" value="ANK_REP_REGION"/>
    <property type="match status" value="1"/>
</dbReference>
<comment type="caution">
    <text evidence="4">The sequence shown here is derived from an EMBL/GenBank/DDBJ whole genome shotgun (WGS) entry which is preliminary data.</text>
</comment>
<dbReference type="EMBL" id="JAHXZJ010000374">
    <property type="protein sequence ID" value="KAH0561549.1"/>
    <property type="molecule type" value="Genomic_DNA"/>
</dbReference>
<reference evidence="4 5" key="1">
    <citation type="journal article" date="2021" name="J. Hered.">
        <title>A chromosome-level genome assembly of the parasitoid wasp, Cotesia glomerata (Hymenoptera: Braconidae).</title>
        <authorList>
            <person name="Pinto B.J."/>
            <person name="Weis J.J."/>
            <person name="Gamble T."/>
            <person name="Ode P.J."/>
            <person name="Paul R."/>
            <person name="Zaspel J.M."/>
        </authorList>
    </citation>
    <scope>NUCLEOTIDE SEQUENCE [LARGE SCALE GENOMIC DNA]</scope>
    <source>
        <strain evidence="4">CgM1</strain>
    </source>
</reference>
<dbReference type="PANTHER" id="PTHR24134:SF9">
    <property type="entry name" value="ANKYRIN REPEAT AND SOCS BOX PROTEIN 8"/>
    <property type="match status" value="1"/>
</dbReference>
<dbReference type="Gene3D" id="1.25.40.20">
    <property type="entry name" value="Ankyrin repeat-containing domain"/>
    <property type="match status" value="1"/>
</dbReference>
<proteinExistence type="predicted"/>
<dbReference type="InterPro" id="IPR002110">
    <property type="entry name" value="Ankyrin_rpt"/>
</dbReference>
<keyword evidence="5" id="KW-1185">Reference proteome</keyword>
<name>A0AAV7J053_COTGL</name>
<feature type="repeat" description="ANK" evidence="3">
    <location>
        <begin position="20"/>
        <end position="52"/>
    </location>
</feature>
<evidence type="ECO:0000313" key="4">
    <source>
        <dbReference type="EMBL" id="KAH0561549.1"/>
    </source>
</evidence>
<evidence type="ECO:0000313" key="5">
    <source>
        <dbReference type="Proteomes" id="UP000826195"/>
    </source>
</evidence>
<organism evidence="4 5">
    <name type="scientific">Cotesia glomerata</name>
    <name type="common">Lepidopteran parasitic wasp</name>
    <name type="synonym">Apanteles glomeratus</name>
    <dbReference type="NCBI Taxonomy" id="32391"/>
    <lineage>
        <taxon>Eukaryota</taxon>
        <taxon>Metazoa</taxon>
        <taxon>Ecdysozoa</taxon>
        <taxon>Arthropoda</taxon>
        <taxon>Hexapoda</taxon>
        <taxon>Insecta</taxon>
        <taxon>Pterygota</taxon>
        <taxon>Neoptera</taxon>
        <taxon>Endopterygota</taxon>
        <taxon>Hymenoptera</taxon>
        <taxon>Apocrita</taxon>
        <taxon>Ichneumonoidea</taxon>
        <taxon>Braconidae</taxon>
        <taxon>Microgastrinae</taxon>
        <taxon>Cotesia</taxon>
    </lineage>
</organism>
<dbReference type="PROSITE" id="PS50088">
    <property type="entry name" value="ANK_REPEAT"/>
    <property type="match status" value="1"/>
</dbReference>
<gene>
    <name evidence="4" type="ORF">KQX54_017571</name>
</gene>
<dbReference type="Proteomes" id="UP000826195">
    <property type="component" value="Unassembled WGS sequence"/>
</dbReference>
<evidence type="ECO:0000256" key="1">
    <source>
        <dbReference type="ARBA" id="ARBA00022737"/>
    </source>
</evidence>
<dbReference type="InterPro" id="IPR036770">
    <property type="entry name" value="Ankyrin_rpt-contain_sf"/>
</dbReference>
<evidence type="ECO:0000256" key="3">
    <source>
        <dbReference type="PROSITE-ProRule" id="PRU00023"/>
    </source>
</evidence>
<dbReference type="PANTHER" id="PTHR24134">
    <property type="entry name" value="ANKYRIN REPEAT-CONTAINING PROTEIN DDB_G0279043"/>
    <property type="match status" value="1"/>
</dbReference>
<keyword evidence="2 3" id="KW-0040">ANK repeat</keyword>
<protein>
    <submittedName>
        <fullName evidence="4">Uncharacterized protein</fullName>
    </submittedName>
</protein>
<dbReference type="AlphaFoldDB" id="A0AAV7J053"/>
<sequence>MAKIFEKLWLLISSKTTLNPGNTPLHLAILKQNTTAVEKLLEEGADLMAENKNHQNPLQIAVNLSVDDDNDDIDDNDDDENEVVNLLINHISEDNITKEAYFQFLHDLINHGLHMHAENLLEKCLTFHINLFFPTPTSNCLSFNLKTIFKLITHFLMTCNPEKVKAILENVEQFGSPEIKVKFDSEFLNCNYFFRFFLKGEYNKEFDDQLGIFIEHGLDVNIRTKDGWSVMHSTFDSRCTDRTKNFLKYGAEMKSICLKKLTPVDLLFGEVFPTETDDHLKVYRFANFISQHFLKMRLLNQFVCEKDYQKVMKKANNLYRYEEEYIKEIDKMKATVINNYVTYYDIVRADLYKMVKYLEDLVIFETLKSGNYESEFPKFKIIISGCFYRAFIRKKLLDEVSCYTIFDVINTFPYPCMRSIMDNFSNRDLRYLIYQFRLSKRS</sequence>